<evidence type="ECO:0000313" key="1">
    <source>
        <dbReference type="EMBL" id="KAJ8625185.1"/>
    </source>
</evidence>
<dbReference type="Proteomes" id="UP001234297">
    <property type="component" value="Chromosome 11"/>
</dbReference>
<proteinExistence type="predicted"/>
<organism evidence="1 2">
    <name type="scientific">Persea americana</name>
    <name type="common">Avocado</name>
    <dbReference type="NCBI Taxonomy" id="3435"/>
    <lineage>
        <taxon>Eukaryota</taxon>
        <taxon>Viridiplantae</taxon>
        <taxon>Streptophyta</taxon>
        <taxon>Embryophyta</taxon>
        <taxon>Tracheophyta</taxon>
        <taxon>Spermatophyta</taxon>
        <taxon>Magnoliopsida</taxon>
        <taxon>Magnoliidae</taxon>
        <taxon>Laurales</taxon>
        <taxon>Lauraceae</taxon>
        <taxon>Persea</taxon>
    </lineage>
</organism>
<name>A0ACC2KVJ7_PERAE</name>
<reference evidence="1 2" key="1">
    <citation type="journal article" date="2022" name="Hortic Res">
        <title>A haplotype resolved chromosomal level avocado genome allows analysis of novel avocado genes.</title>
        <authorList>
            <person name="Nath O."/>
            <person name="Fletcher S.J."/>
            <person name="Hayward A."/>
            <person name="Shaw L.M."/>
            <person name="Masouleh A.K."/>
            <person name="Furtado A."/>
            <person name="Henry R.J."/>
            <person name="Mitter N."/>
        </authorList>
    </citation>
    <scope>NUCLEOTIDE SEQUENCE [LARGE SCALE GENOMIC DNA]</scope>
    <source>
        <strain evidence="2">cv. Hass</strain>
    </source>
</reference>
<keyword evidence="2" id="KW-1185">Reference proteome</keyword>
<protein>
    <submittedName>
        <fullName evidence="1">Uncharacterized protein</fullName>
    </submittedName>
</protein>
<accession>A0ACC2KVJ7</accession>
<gene>
    <name evidence="1" type="ORF">MRB53_033715</name>
</gene>
<sequence>MTGGDGTGGDVQPQRKTISPYDITSLDNPGLLITQVQLKGENYDEWARSFRTALRARKKFGFIDGTIREPDEKSGDLEDWWTINSLLVSWMRNTIEPTLRSTISHVEVARDLWHDIKDRFSITNGPRIQQLKSDLAACKQKGKTIVDYYGKLKQIWDELGQFEQQPTCTCGKCTCDLSSVLEKRREEEKVHLFLLGLDDAVYGTVRSNILAQEPLPNLNKVYSILIQEERVKIVAHGKEERSDIMASMALAARTRDDGKEKGVVCSHCKRSGHESANCFALIGYPEWWGDRPRSDGKTSGRSKDQASGRGGIRGSKNPARANAVQIGSAAAVSGSTSTAESEASPLPGLNDEQWQALLNMLSKSKSATSEKMTGKSWIIDTGASNHMTSMIEELRNVKEIPQCLVGLPDGNNATATKVGTIHLTGNFCLENVLYVPGLTCNLISVSQLTDHYNCLVQFTDHLCVIQDRTSRMPIGAGERRDGLYYFRGVPRQQAMQAESMDSLDLLHKRLGHPSQHVTKLVPGVSYRTSAKSLNKPCDVCQRAKQKTVFPFAENHGLDSGHVGSVEVVEDDFEEGRPLEAKGGGEVDTFIPAEHQDAAAQEVRVQDDDAPDSAMGPDSEEEILGRGHRRKEASVRLRDYVIHTIRHLSPSVPPPASRHTSGSRPAAIPLEQNHHLATSTSTPLSDPEPYRRLVGRLIYLCFTRPDLSYSVHVLSQFMQTPREEHWEVALRVVRYLKDSAIFPHESKPIDRCFDHQSLISQLSKDLVRDLERTASSGPDKIGSRTSVRKSSNPIKKNMPKEEAGVDEKESDEDGKVATPPKNSLEDIRVSRPEALLRKQEQRGPASVDLSTRGHVTSSSPRFVAMKKTSAASRQTGVLPSPGTPSYCQGTGDGMGLQKASNAERVLPKANCSGRYGNAALLPSNNGRNLPSKWEDAEKWIFSPVEGGGVNRPPLIPPQYRRPLSKSGPLGGLGASNYSSPVFDGEKVGNFTGSSLFSAGVLVPDSLSGQVFGGGGGNCPVLTEHYCIMRSASVNGWSDMRNQSSLPRDKKDGTKGAATKFSLAISRRDIGTQMSPVRSPNLSPKAASGSSVLPIAELQSNHPSKLDVKDVQVDDHVTVSKRSKKIGAQGLDKCSTNDRERKKKVAEPRASDWEVAETEKCISKVKRDEASIMAWENLQKAKAEAEIRKLEMKLEKMRTSSMNKIMNKLRLAQRKAQEMRSSVSASKVHELHLLSHQPQAAGMQSTFIVSLLIHICRRSDG</sequence>
<evidence type="ECO:0000313" key="2">
    <source>
        <dbReference type="Proteomes" id="UP001234297"/>
    </source>
</evidence>
<dbReference type="EMBL" id="CM056819">
    <property type="protein sequence ID" value="KAJ8625185.1"/>
    <property type="molecule type" value="Genomic_DNA"/>
</dbReference>
<comment type="caution">
    <text evidence="1">The sequence shown here is derived from an EMBL/GenBank/DDBJ whole genome shotgun (WGS) entry which is preliminary data.</text>
</comment>